<comment type="caution">
    <text evidence="1">The sequence shown here is derived from an EMBL/GenBank/DDBJ whole genome shotgun (WGS) entry which is preliminary data.</text>
</comment>
<organism evidence="1 2">
    <name type="scientific">Caerostris darwini</name>
    <dbReference type="NCBI Taxonomy" id="1538125"/>
    <lineage>
        <taxon>Eukaryota</taxon>
        <taxon>Metazoa</taxon>
        <taxon>Ecdysozoa</taxon>
        <taxon>Arthropoda</taxon>
        <taxon>Chelicerata</taxon>
        <taxon>Arachnida</taxon>
        <taxon>Araneae</taxon>
        <taxon>Araneomorphae</taxon>
        <taxon>Entelegynae</taxon>
        <taxon>Araneoidea</taxon>
        <taxon>Araneidae</taxon>
        <taxon>Caerostris</taxon>
    </lineage>
</organism>
<dbReference type="Proteomes" id="UP001054837">
    <property type="component" value="Unassembled WGS sequence"/>
</dbReference>
<gene>
    <name evidence="1" type="ORF">CDAR_426531</name>
</gene>
<feature type="non-terminal residue" evidence="1">
    <location>
        <position position="23"/>
    </location>
</feature>
<protein>
    <submittedName>
        <fullName evidence="1">Uncharacterized protein</fullName>
    </submittedName>
</protein>
<dbReference type="AlphaFoldDB" id="A0AAV4N637"/>
<sequence>MNADSADGNDLKIVFPRVVACKE</sequence>
<proteinExistence type="predicted"/>
<accession>A0AAV4N637</accession>
<evidence type="ECO:0000313" key="1">
    <source>
        <dbReference type="EMBL" id="GIX80302.1"/>
    </source>
</evidence>
<name>A0AAV4N637_9ARAC</name>
<keyword evidence="2" id="KW-1185">Reference proteome</keyword>
<dbReference type="EMBL" id="BPLQ01001279">
    <property type="protein sequence ID" value="GIX80302.1"/>
    <property type="molecule type" value="Genomic_DNA"/>
</dbReference>
<evidence type="ECO:0000313" key="2">
    <source>
        <dbReference type="Proteomes" id="UP001054837"/>
    </source>
</evidence>
<reference evidence="1 2" key="1">
    <citation type="submission" date="2021-06" db="EMBL/GenBank/DDBJ databases">
        <title>Caerostris darwini draft genome.</title>
        <authorList>
            <person name="Kono N."/>
            <person name="Arakawa K."/>
        </authorList>
    </citation>
    <scope>NUCLEOTIDE SEQUENCE [LARGE SCALE GENOMIC DNA]</scope>
</reference>